<sequence>MADASAPADAGPPSGPSQPLDRIDELSDELIRRVQERRGRLREERQKMTLEFEAERSELQGEVDHPFLQVIFRGTDLKALNRTEPVTHRPSSLDEAKRVQLHTEYSTRLLQADEE</sequence>
<comment type="caution">
    <text evidence="2">The sequence shown here is derived from an EMBL/GenBank/DDBJ whole genome shotgun (WGS) entry which is preliminary data.</text>
</comment>
<evidence type="ECO:0000313" key="2">
    <source>
        <dbReference type="EMBL" id="CAK9059145.1"/>
    </source>
</evidence>
<accession>A0ABP0N5S7</accession>
<dbReference type="EMBL" id="CAXAMN010021407">
    <property type="protein sequence ID" value="CAK9059264.1"/>
    <property type="molecule type" value="Genomic_DNA"/>
</dbReference>
<evidence type="ECO:0000256" key="1">
    <source>
        <dbReference type="SAM" id="MobiDB-lite"/>
    </source>
</evidence>
<evidence type="ECO:0000313" key="3">
    <source>
        <dbReference type="EMBL" id="CAK9059264.1"/>
    </source>
</evidence>
<dbReference type="EMBL" id="CAXAMN010021396">
    <property type="protein sequence ID" value="CAK9059145.1"/>
    <property type="molecule type" value="Genomic_DNA"/>
</dbReference>
<dbReference type="Proteomes" id="UP001642484">
    <property type="component" value="Unassembled WGS sequence"/>
</dbReference>
<protein>
    <submittedName>
        <fullName evidence="2">Uncharacterized protein</fullName>
    </submittedName>
</protein>
<proteinExistence type="predicted"/>
<evidence type="ECO:0000313" key="4">
    <source>
        <dbReference type="Proteomes" id="UP001642484"/>
    </source>
</evidence>
<feature type="region of interest" description="Disordered" evidence="1">
    <location>
        <begin position="1"/>
        <end position="24"/>
    </location>
</feature>
<name>A0ABP0N5S7_9DINO</name>
<gene>
    <name evidence="2" type="ORF">CCMP2556_LOCUS29145</name>
    <name evidence="3" type="ORF">CCMP2556_LOCUS29195</name>
</gene>
<organism evidence="2 4">
    <name type="scientific">Durusdinium trenchii</name>
    <dbReference type="NCBI Taxonomy" id="1381693"/>
    <lineage>
        <taxon>Eukaryota</taxon>
        <taxon>Sar</taxon>
        <taxon>Alveolata</taxon>
        <taxon>Dinophyceae</taxon>
        <taxon>Suessiales</taxon>
        <taxon>Symbiodiniaceae</taxon>
        <taxon>Durusdinium</taxon>
    </lineage>
</organism>
<reference evidence="2 4" key="1">
    <citation type="submission" date="2024-02" db="EMBL/GenBank/DDBJ databases">
        <authorList>
            <person name="Chen Y."/>
            <person name="Shah S."/>
            <person name="Dougan E. K."/>
            <person name="Thang M."/>
            <person name="Chan C."/>
        </authorList>
    </citation>
    <scope>NUCLEOTIDE SEQUENCE [LARGE SCALE GENOMIC DNA]</scope>
</reference>
<feature type="compositionally biased region" description="Low complexity" evidence="1">
    <location>
        <begin position="1"/>
        <end position="12"/>
    </location>
</feature>
<keyword evidence="4" id="KW-1185">Reference proteome</keyword>